<evidence type="ECO:0000313" key="4">
    <source>
        <dbReference type="EMBL" id="QGQ25625.1"/>
    </source>
</evidence>
<dbReference type="PANTHER" id="PTHR43037:SF1">
    <property type="entry name" value="BLL1128 PROTEIN"/>
    <property type="match status" value="1"/>
</dbReference>
<dbReference type="InterPro" id="IPR003140">
    <property type="entry name" value="PLipase/COase/thioEstase"/>
</dbReference>
<dbReference type="RefSeq" id="WP_155366274.1">
    <property type="nucleotide sequence ID" value="NZ_CP043930.1"/>
</dbReference>
<organism evidence="4 5">
    <name type="scientific">Gimesia benthica</name>
    <dbReference type="NCBI Taxonomy" id="2608982"/>
    <lineage>
        <taxon>Bacteria</taxon>
        <taxon>Pseudomonadati</taxon>
        <taxon>Planctomycetota</taxon>
        <taxon>Planctomycetia</taxon>
        <taxon>Planctomycetales</taxon>
        <taxon>Planctomycetaceae</taxon>
        <taxon>Gimesia</taxon>
    </lineage>
</organism>
<accession>A0A6I6AKD7</accession>
<proteinExistence type="predicted"/>
<reference evidence="4 5" key="1">
    <citation type="submission" date="2019-09" db="EMBL/GenBank/DDBJ databases">
        <title>Gimesia benthica sp. nov., a novel bacterium isolated from deep-sea water of the Northwest Indian Ocean.</title>
        <authorList>
            <person name="Dai X."/>
        </authorList>
    </citation>
    <scope>NUCLEOTIDE SEQUENCE [LARGE SCALE GENOMIC DNA]</scope>
    <source>
        <strain evidence="4 5">E7</strain>
    </source>
</reference>
<evidence type="ECO:0000313" key="5">
    <source>
        <dbReference type="Proteomes" id="UP000427281"/>
    </source>
</evidence>
<dbReference type="InterPro" id="IPR050955">
    <property type="entry name" value="Plant_Biomass_Hydrol_Est"/>
</dbReference>
<keyword evidence="2" id="KW-0812">Transmembrane</keyword>
<dbReference type="AlphaFoldDB" id="A0A6I6AKD7"/>
<feature type="domain" description="Phospholipase/carboxylesterase/thioesterase" evidence="3">
    <location>
        <begin position="76"/>
        <end position="260"/>
    </location>
</feature>
<keyword evidence="5" id="KW-1185">Reference proteome</keyword>
<keyword evidence="2" id="KW-0472">Membrane</keyword>
<dbReference type="Gene3D" id="3.40.50.1820">
    <property type="entry name" value="alpha/beta hydrolase"/>
    <property type="match status" value="1"/>
</dbReference>
<dbReference type="Pfam" id="PF02230">
    <property type="entry name" value="Abhydrolase_2"/>
    <property type="match status" value="1"/>
</dbReference>
<dbReference type="SUPFAM" id="SSF53474">
    <property type="entry name" value="alpha/beta-Hydrolases"/>
    <property type="match status" value="1"/>
</dbReference>
<sequence length="284" mass="31793">MKVFKSTIGFIMAWILVNAGFFICLSSNHDKTKTEIILAPEIVNEFESLPTPNLTDISKDSVTLRARLLKPERVERRKAYPLIVSLHGAGERGNDNRQQLKFLPQQMAKSPCREAFPCFVLAPQCPRGMNWSSTVIQDDTPAGEDKLLLDQIHELILDICSKYPIDQQRIYVTGYSMGGFGTWSMIARYPELFAAAVPICGGGNPETVSRFSKMPIWIAHGDADQTIPVASSRRMVKALQQVGSSPVYVELRGVAHDSWTPTYSKQSGMMEWLFKQRRSPGSSH</sequence>
<protein>
    <submittedName>
        <fullName evidence="4">Prolyl oligopeptidase family serine peptidase</fullName>
    </submittedName>
</protein>
<keyword evidence="2" id="KW-1133">Transmembrane helix</keyword>
<dbReference type="KEGG" id="gim:F1728_24360"/>
<evidence type="ECO:0000256" key="2">
    <source>
        <dbReference type="SAM" id="Phobius"/>
    </source>
</evidence>
<dbReference type="GO" id="GO:0016787">
    <property type="term" value="F:hydrolase activity"/>
    <property type="evidence" value="ECO:0007669"/>
    <property type="project" value="InterPro"/>
</dbReference>
<dbReference type="InterPro" id="IPR029058">
    <property type="entry name" value="AB_hydrolase_fold"/>
</dbReference>
<keyword evidence="1" id="KW-0732">Signal</keyword>
<dbReference type="EMBL" id="CP043930">
    <property type="protein sequence ID" value="QGQ25625.1"/>
    <property type="molecule type" value="Genomic_DNA"/>
</dbReference>
<dbReference type="Proteomes" id="UP000427281">
    <property type="component" value="Chromosome"/>
</dbReference>
<name>A0A6I6AKD7_9PLAN</name>
<feature type="transmembrane region" description="Helical" evidence="2">
    <location>
        <begin position="6"/>
        <end position="25"/>
    </location>
</feature>
<dbReference type="PANTHER" id="PTHR43037">
    <property type="entry name" value="UNNAMED PRODUCT-RELATED"/>
    <property type="match status" value="1"/>
</dbReference>
<gene>
    <name evidence="4" type="ORF">F1728_24360</name>
</gene>
<evidence type="ECO:0000256" key="1">
    <source>
        <dbReference type="ARBA" id="ARBA00022729"/>
    </source>
</evidence>
<evidence type="ECO:0000259" key="3">
    <source>
        <dbReference type="Pfam" id="PF02230"/>
    </source>
</evidence>